<dbReference type="InterPro" id="IPR010024">
    <property type="entry name" value="CHP16711"/>
</dbReference>
<dbReference type="InterPro" id="IPR023385">
    <property type="entry name" value="YopX-like_C"/>
</dbReference>
<protein>
    <submittedName>
        <fullName evidence="2">YopX family protein</fullName>
    </submittedName>
</protein>
<dbReference type="Gene3D" id="2.30.30.290">
    <property type="entry name" value="YopX-like domains"/>
    <property type="match status" value="1"/>
</dbReference>
<feature type="domain" description="YopX protein" evidence="1">
    <location>
        <begin position="48"/>
        <end position="156"/>
    </location>
</feature>
<name>A0ABW2NF23_9BACL</name>
<dbReference type="EMBL" id="JBHTCT010000011">
    <property type="protein sequence ID" value="MFC7364510.1"/>
    <property type="molecule type" value="Genomic_DNA"/>
</dbReference>
<dbReference type="SUPFAM" id="SSF159006">
    <property type="entry name" value="YopX-like"/>
    <property type="match status" value="1"/>
</dbReference>
<dbReference type="NCBIfam" id="TIGR01671">
    <property type="entry name" value="phage_TIGR01671"/>
    <property type="match status" value="1"/>
</dbReference>
<dbReference type="InterPro" id="IPR019096">
    <property type="entry name" value="YopX_protein"/>
</dbReference>
<dbReference type="Proteomes" id="UP001596483">
    <property type="component" value="Unassembled WGS sequence"/>
</dbReference>
<accession>A0ABW2NF23</accession>
<sequence length="158" mass="17990">MRAIKFSAIYKPTGEHFVPWKIDFNNQSVVGSFDGQEGDWCNFSLDGNRGDAILRQFTGLHDKKEREIYEGDVLHCFGSFGTKHKYEVKFGLYEQDGSGGEYGPSICLGVYAESLEKDKRNEYGSLVIHEEDHTKSLLEFEEYEVIGNIHENPELLNG</sequence>
<proteinExistence type="predicted"/>
<dbReference type="RefSeq" id="WP_157297346.1">
    <property type="nucleotide sequence ID" value="NZ_JBHTCT010000011.1"/>
</dbReference>
<evidence type="ECO:0000313" key="2">
    <source>
        <dbReference type="EMBL" id="MFC7364510.1"/>
    </source>
</evidence>
<reference evidence="3" key="1">
    <citation type="journal article" date="2019" name="Int. J. Syst. Evol. Microbiol.">
        <title>The Global Catalogue of Microorganisms (GCM) 10K type strain sequencing project: providing services to taxonomists for standard genome sequencing and annotation.</title>
        <authorList>
            <consortium name="The Broad Institute Genomics Platform"/>
            <consortium name="The Broad Institute Genome Sequencing Center for Infectious Disease"/>
            <person name="Wu L."/>
            <person name="Ma J."/>
        </authorList>
    </citation>
    <scope>NUCLEOTIDE SEQUENCE [LARGE SCALE GENOMIC DNA]</scope>
    <source>
        <strain evidence="3">JCM 4738</strain>
    </source>
</reference>
<evidence type="ECO:0000313" key="3">
    <source>
        <dbReference type="Proteomes" id="UP001596483"/>
    </source>
</evidence>
<organism evidence="2 3">
    <name type="scientific">Bhargavaea changchunensis</name>
    <dbReference type="NCBI Taxonomy" id="2134037"/>
    <lineage>
        <taxon>Bacteria</taxon>
        <taxon>Bacillati</taxon>
        <taxon>Bacillota</taxon>
        <taxon>Bacilli</taxon>
        <taxon>Bacillales</taxon>
        <taxon>Caryophanaceae</taxon>
        <taxon>Bhargavaea</taxon>
    </lineage>
</organism>
<keyword evidence="3" id="KW-1185">Reference proteome</keyword>
<gene>
    <name evidence="2" type="ORF">ACFQQH_05140</name>
</gene>
<comment type="caution">
    <text evidence="2">The sequence shown here is derived from an EMBL/GenBank/DDBJ whole genome shotgun (WGS) entry which is preliminary data.</text>
</comment>
<evidence type="ECO:0000259" key="1">
    <source>
        <dbReference type="Pfam" id="PF09643"/>
    </source>
</evidence>
<dbReference type="Pfam" id="PF09643">
    <property type="entry name" value="YopX"/>
    <property type="match status" value="1"/>
</dbReference>